<feature type="transmembrane region" description="Helical" evidence="1">
    <location>
        <begin position="203"/>
        <end position="226"/>
    </location>
</feature>
<dbReference type="InterPro" id="IPR018674">
    <property type="entry name" value="DUF2142_membrane"/>
</dbReference>
<dbReference type="EMBL" id="JAJNOR010000003">
    <property type="protein sequence ID" value="MCD2492147.1"/>
    <property type="molecule type" value="Genomic_DNA"/>
</dbReference>
<keyword evidence="3" id="KW-1185">Reference proteome</keyword>
<proteinExistence type="predicted"/>
<keyword evidence="1" id="KW-0812">Transmembrane</keyword>
<feature type="transmembrane region" description="Helical" evidence="1">
    <location>
        <begin position="233"/>
        <end position="252"/>
    </location>
</feature>
<reference evidence="2 3" key="1">
    <citation type="submission" date="2021-11" db="EMBL/GenBank/DDBJ databases">
        <title>Lacrimispora sp. nov. NSJ-141 isolated from human feces.</title>
        <authorList>
            <person name="Abdugheni R."/>
        </authorList>
    </citation>
    <scope>NUCLEOTIDE SEQUENCE [LARGE SCALE GENOMIC DNA]</scope>
    <source>
        <strain evidence="2 3">NSJ-141</strain>
    </source>
</reference>
<gene>
    <name evidence="2" type="ORF">LQE92_05835</name>
</gene>
<feature type="transmembrane region" description="Helical" evidence="1">
    <location>
        <begin position="474"/>
        <end position="491"/>
    </location>
</feature>
<protein>
    <submittedName>
        <fullName evidence="2">DUF2142 domain-containing protein</fullName>
    </submittedName>
</protein>
<accession>A0AAP2W9P2</accession>
<evidence type="ECO:0000313" key="2">
    <source>
        <dbReference type="EMBL" id="MCD2492147.1"/>
    </source>
</evidence>
<feature type="transmembrane region" description="Helical" evidence="1">
    <location>
        <begin position="21"/>
        <end position="47"/>
    </location>
</feature>
<dbReference type="Pfam" id="PF09913">
    <property type="entry name" value="DUF2142"/>
    <property type="match status" value="1"/>
</dbReference>
<dbReference type="Proteomes" id="UP001299265">
    <property type="component" value="Unassembled WGS sequence"/>
</dbReference>
<sequence>MGVEMEKRKEIWRRVSEKKMWVFWFGAVLILTALWFTTLKACILPVLKPFSMRLLVLYCVFSLFLLLFCFGLSFYLIKTKKLKIEKLFLVCCLTVGIVYMFILPPLTAPDEIAHYATAYKWSNVMMHKEAADEEGHVYMRAEDARASFDHRNTKENYLTLADSFFKPCQSAETVIFDYKLVNTGPVPYIPQAVGITLGRLMNFGWAMTMFLGRLMNLLTFAGCMYWAIKWIPFGKMVLFAAAMLPMTLELISSMSYDTPALALAILFTAVCFRYSQTADKVGKREVAVLAILLGLLAPCKTVYILLAGLCLLIPREKFSSKKFYWISAGAVLGTAVLSLLLNNMTAIAGYIGTGENYISWAGEPGYTLGMLMKNPARFFFLLINTVREYSGFYLTHMIGYELGWRNICIGELAVLAFSFLLFLSCLKTEDEMKGMKCGQKVWCIAICLSIMFLIGMSMLLGWTPASWSFIEGIQGRYFLPILPLFLLTLRNNKIVLRKNMDKWIIVLAICFNALVVQKIVAVSLNTVF</sequence>
<name>A0AAP2W9P2_9FIRM</name>
<feature type="transmembrane region" description="Helical" evidence="1">
    <location>
        <begin position="503"/>
        <end position="524"/>
    </location>
</feature>
<keyword evidence="1" id="KW-1133">Transmembrane helix</keyword>
<keyword evidence="1" id="KW-0472">Membrane</keyword>
<organism evidence="2 3">
    <name type="scientific">Lientehia hominis</name>
    <dbReference type="NCBI Taxonomy" id="2897778"/>
    <lineage>
        <taxon>Bacteria</taxon>
        <taxon>Bacillati</taxon>
        <taxon>Bacillota</taxon>
        <taxon>Clostridia</taxon>
        <taxon>Lachnospirales</taxon>
        <taxon>Lachnospiraceae</taxon>
        <taxon>Lientehia</taxon>
    </lineage>
</organism>
<feature type="transmembrane region" description="Helical" evidence="1">
    <location>
        <begin position="404"/>
        <end position="426"/>
    </location>
</feature>
<feature type="transmembrane region" description="Helical" evidence="1">
    <location>
        <begin position="53"/>
        <end position="75"/>
    </location>
</feature>
<evidence type="ECO:0000256" key="1">
    <source>
        <dbReference type="SAM" id="Phobius"/>
    </source>
</evidence>
<evidence type="ECO:0000313" key="3">
    <source>
        <dbReference type="Proteomes" id="UP001299265"/>
    </source>
</evidence>
<feature type="transmembrane region" description="Helical" evidence="1">
    <location>
        <begin position="378"/>
        <end position="398"/>
    </location>
</feature>
<feature type="transmembrane region" description="Helical" evidence="1">
    <location>
        <begin position="441"/>
        <end position="462"/>
    </location>
</feature>
<feature type="transmembrane region" description="Helical" evidence="1">
    <location>
        <begin position="87"/>
        <end position="106"/>
    </location>
</feature>
<dbReference type="RefSeq" id="WP_231062063.1">
    <property type="nucleotide sequence ID" value="NZ_JAJNOR010000003.1"/>
</dbReference>
<feature type="transmembrane region" description="Helical" evidence="1">
    <location>
        <begin position="258"/>
        <end position="274"/>
    </location>
</feature>
<feature type="transmembrane region" description="Helical" evidence="1">
    <location>
        <begin position="323"/>
        <end position="341"/>
    </location>
</feature>
<comment type="caution">
    <text evidence="2">The sequence shown here is derived from an EMBL/GenBank/DDBJ whole genome shotgun (WGS) entry which is preliminary data.</text>
</comment>
<dbReference type="AlphaFoldDB" id="A0AAP2W9P2"/>
<feature type="transmembrane region" description="Helical" evidence="1">
    <location>
        <begin position="286"/>
        <end position="311"/>
    </location>
</feature>